<feature type="domain" description="Signal transduction histidine kinase dimerisation/phosphoacceptor" evidence="11">
    <location>
        <begin position="317"/>
        <end position="385"/>
    </location>
</feature>
<dbReference type="Gene3D" id="3.30.565.10">
    <property type="entry name" value="Histidine kinase-like ATPase, C-terminal domain"/>
    <property type="match status" value="1"/>
</dbReference>
<protein>
    <recommendedName>
        <fullName evidence="3">histidine kinase</fullName>
        <ecNumber evidence="3">2.7.13.3</ecNumber>
    </recommendedName>
</protein>
<evidence type="ECO:0000259" key="9">
    <source>
        <dbReference type="SMART" id="SM00304"/>
    </source>
</evidence>
<keyword evidence="6" id="KW-0418">Kinase</keyword>
<evidence type="ECO:0000256" key="4">
    <source>
        <dbReference type="ARBA" id="ARBA00022553"/>
    </source>
</evidence>
<comment type="catalytic activity">
    <reaction evidence="1">
        <text>ATP + protein L-histidine = ADP + protein N-phospho-L-histidine.</text>
        <dbReference type="EC" id="2.7.13.3"/>
    </reaction>
</comment>
<name>A0AAJ5WP86_9BACT</name>
<dbReference type="InterPro" id="IPR003660">
    <property type="entry name" value="HAMP_dom"/>
</dbReference>
<dbReference type="SUPFAM" id="SSF55874">
    <property type="entry name" value="ATPase domain of HSP90 chaperone/DNA topoisomerase II/histidine kinase"/>
    <property type="match status" value="1"/>
</dbReference>
<dbReference type="PRINTS" id="PR00344">
    <property type="entry name" value="BCTRLSENSOR"/>
</dbReference>
<dbReference type="Pfam" id="PF00672">
    <property type="entry name" value="HAMP"/>
    <property type="match status" value="1"/>
</dbReference>
<feature type="domain" description="HAMP" evidence="9">
    <location>
        <begin position="239"/>
        <end position="291"/>
    </location>
</feature>
<keyword evidence="8" id="KW-0472">Membrane</keyword>
<feature type="transmembrane region" description="Helical" evidence="8">
    <location>
        <begin position="20"/>
        <end position="39"/>
    </location>
</feature>
<evidence type="ECO:0000256" key="3">
    <source>
        <dbReference type="ARBA" id="ARBA00012438"/>
    </source>
</evidence>
<proteinExistence type="predicted"/>
<dbReference type="GO" id="GO:0016020">
    <property type="term" value="C:membrane"/>
    <property type="evidence" value="ECO:0007669"/>
    <property type="project" value="UniProtKB-SubCell"/>
</dbReference>
<dbReference type="Pfam" id="PF00512">
    <property type="entry name" value="HisKA"/>
    <property type="match status" value="1"/>
</dbReference>
<dbReference type="CDD" id="cd00082">
    <property type="entry name" value="HisKA"/>
    <property type="match status" value="1"/>
</dbReference>
<feature type="domain" description="Histidine kinase/HSP90-like ATPase" evidence="10">
    <location>
        <begin position="425"/>
        <end position="537"/>
    </location>
</feature>
<evidence type="ECO:0000256" key="8">
    <source>
        <dbReference type="SAM" id="Phobius"/>
    </source>
</evidence>
<keyword evidence="8" id="KW-0812">Transmembrane</keyword>
<dbReference type="CDD" id="cd06225">
    <property type="entry name" value="HAMP"/>
    <property type="match status" value="1"/>
</dbReference>
<dbReference type="SMART" id="SM00387">
    <property type="entry name" value="HATPase_c"/>
    <property type="match status" value="1"/>
</dbReference>
<reference evidence="12" key="1">
    <citation type="submission" date="2023-03" db="EMBL/GenBank/DDBJ databases">
        <title>Andean soil-derived lignocellulolytic bacterial consortium as a source of novel taxa and putative plastic-active enzymes.</title>
        <authorList>
            <person name="Diaz-Garcia L."/>
            <person name="Chuvochina M."/>
            <person name="Feuerriegel G."/>
            <person name="Bunk B."/>
            <person name="Sproer C."/>
            <person name="Streit W.R."/>
            <person name="Rodriguez L.M."/>
            <person name="Overmann J."/>
            <person name="Jimenez D.J."/>
        </authorList>
    </citation>
    <scope>NUCLEOTIDE SEQUENCE</scope>
    <source>
        <strain evidence="12">MAG 7</strain>
    </source>
</reference>
<evidence type="ECO:0000259" key="10">
    <source>
        <dbReference type="SMART" id="SM00387"/>
    </source>
</evidence>
<keyword evidence="7" id="KW-0175">Coiled coil</keyword>
<keyword evidence="12" id="KW-0067">ATP-binding</keyword>
<keyword evidence="12" id="KW-0547">Nucleotide-binding</keyword>
<keyword evidence="8" id="KW-1133">Transmembrane helix</keyword>
<sequence length="544" mass="62017">MKVFAPGKWFRDVSIAKKLYFTVGIMALLIAIELVALAFSINTLSAVRAYVNGEALWSKAQKDAMYQLLRYGRTHNEADYLKYRDYLKVPEGDHTALVEMSKGKDGDRQKLWKGFRDGRNHADDVAGMIKLFTRFYDNHYIHKAVQAWIKADGLIPQMNVIAGKLRQEINSPHKSQQRIDSILDEIDPLNIQVTDFEDEFSFTLGEGSRWMEKVILRILLGIALTVELTGLLLAILVSRSMKRGLDEIIYSAQAVGKGDFSRKARVFSKDEIGILANDFNVMAGKLEQLQLAIREANANLEKKVEQRTAELERKNKELEQFAFVASHDLQEPLKTTVGFVELLRKQYTSQQVPNAEKYLDYILQASERMMTLIKDLLDYSRLGRQIRFEPVDCNILLHQVLADMDNNIRLNNALITAVNLPVVYAFPTELKLLFQNLISNAIKFRRPDLQPEVTIAYTRETDAWKFMICDNGIGIDEQHAERIFIIFQRLHNRNDYEGSGIGLAHCKKIVELHGGKIWVESNPGAGSCFYFTLADVPPLPEENG</sequence>
<dbReference type="InterPro" id="IPR036890">
    <property type="entry name" value="HATPase_C_sf"/>
</dbReference>
<dbReference type="Gene3D" id="6.10.340.10">
    <property type="match status" value="1"/>
</dbReference>
<dbReference type="SMART" id="SM00388">
    <property type="entry name" value="HisKA"/>
    <property type="match status" value="1"/>
</dbReference>
<feature type="transmembrane region" description="Helical" evidence="8">
    <location>
        <begin position="214"/>
        <end position="237"/>
    </location>
</feature>
<dbReference type="InterPro" id="IPR004358">
    <property type="entry name" value="Sig_transdc_His_kin-like_C"/>
</dbReference>
<comment type="subcellular location">
    <subcellularLocation>
        <location evidence="2">Membrane</location>
    </subcellularLocation>
</comment>
<dbReference type="SUPFAM" id="SSF158472">
    <property type="entry name" value="HAMP domain-like"/>
    <property type="match status" value="1"/>
</dbReference>
<dbReference type="FunFam" id="3.30.565.10:FF:000006">
    <property type="entry name" value="Sensor histidine kinase WalK"/>
    <property type="match status" value="1"/>
</dbReference>
<dbReference type="EMBL" id="CP119311">
    <property type="protein sequence ID" value="WEK34381.1"/>
    <property type="molecule type" value="Genomic_DNA"/>
</dbReference>
<dbReference type="PANTHER" id="PTHR42878:SF15">
    <property type="entry name" value="BACTERIOPHYTOCHROME"/>
    <property type="match status" value="1"/>
</dbReference>
<dbReference type="Pfam" id="PF02518">
    <property type="entry name" value="HATPase_c"/>
    <property type="match status" value="1"/>
</dbReference>
<dbReference type="GO" id="GO:0030295">
    <property type="term" value="F:protein kinase activator activity"/>
    <property type="evidence" value="ECO:0007669"/>
    <property type="project" value="TreeGrafter"/>
</dbReference>
<evidence type="ECO:0000256" key="6">
    <source>
        <dbReference type="ARBA" id="ARBA00022777"/>
    </source>
</evidence>
<dbReference type="Gene3D" id="1.10.287.130">
    <property type="match status" value="1"/>
</dbReference>
<dbReference type="InterPro" id="IPR003594">
    <property type="entry name" value="HATPase_dom"/>
</dbReference>
<organism evidence="12 13">
    <name type="scientific">Candidatus Pseudobacter hemicellulosilyticus</name>
    <dbReference type="NCBI Taxonomy" id="3121375"/>
    <lineage>
        <taxon>Bacteria</taxon>
        <taxon>Pseudomonadati</taxon>
        <taxon>Bacteroidota</taxon>
        <taxon>Chitinophagia</taxon>
        <taxon>Chitinophagales</taxon>
        <taxon>Chitinophagaceae</taxon>
        <taxon>Pseudobacter</taxon>
    </lineage>
</organism>
<evidence type="ECO:0000256" key="2">
    <source>
        <dbReference type="ARBA" id="ARBA00004370"/>
    </source>
</evidence>
<dbReference type="PANTHER" id="PTHR42878">
    <property type="entry name" value="TWO-COMPONENT HISTIDINE KINASE"/>
    <property type="match status" value="1"/>
</dbReference>
<evidence type="ECO:0000313" key="13">
    <source>
        <dbReference type="Proteomes" id="UP001220610"/>
    </source>
</evidence>
<evidence type="ECO:0000259" key="11">
    <source>
        <dbReference type="SMART" id="SM00388"/>
    </source>
</evidence>
<dbReference type="EC" id="2.7.13.3" evidence="3"/>
<accession>A0AAJ5WP86</accession>
<evidence type="ECO:0000256" key="5">
    <source>
        <dbReference type="ARBA" id="ARBA00022679"/>
    </source>
</evidence>
<dbReference type="InterPro" id="IPR003661">
    <property type="entry name" value="HisK_dim/P_dom"/>
</dbReference>
<dbReference type="SUPFAM" id="SSF47384">
    <property type="entry name" value="Homodimeric domain of signal transducing histidine kinase"/>
    <property type="match status" value="1"/>
</dbReference>
<feature type="coiled-coil region" evidence="7">
    <location>
        <begin position="286"/>
        <end position="321"/>
    </location>
</feature>
<keyword evidence="5" id="KW-0808">Transferase</keyword>
<dbReference type="InterPro" id="IPR036097">
    <property type="entry name" value="HisK_dim/P_sf"/>
</dbReference>
<dbReference type="AlphaFoldDB" id="A0AAJ5WP86"/>
<evidence type="ECO:0000256" key="1">
    <source>
        <dbReference type="ARBA" id="ARBA00000085"/>
    </source>
</evidence>
<evidence type="ECO:0000256" key="7">
    <source>
        <dbReference type="SAM" id="Coils"/>
    </source>
</evidence>
<keyword evidence="4" id="KW-0597">Phosphoprotein</keyword>
<dbReference type="GO" id="GO:0005524">
    <property type="term" value="F:ATP binding"/>
    <property type="evidence" value="ECO:0007669"/>
    <property type="project" value="UniProtKB-KW"/>
</dbReference>
<dbReference type="GO" id="GO:0000156">
    <property type="term" value="F:phosphorelay response regulator activity"/>
    <property type="evidence" value="ECO:0007669"/>
    <property type="project" value="TreeGrafter"/>
</dbReference>
<dbReference type="GO" id="GO:0007234">
    <property type="term" value="P:osmosensory signaling via phosphorelay pathway"/>
    <property type="evidence" value="ECO:0007669"/>
    <property type="project" value="TreeGrafter"/>
</dbReference>
<dbReference type="GO" id="GO:0000155">
    <property type="term" value="F:phosphorelay sensor kinase activity"/>
    <property type="evidence" value="ECO:0007669"/>
    <property type="project" value="InterPro"/>
</dbReference>
<dbReference type="Proteomes" id="UP001220610">
    <property type="component" value="Chromosome"/>
</dbReference>
<dbReference type="InterPro" id="IPR050351">
    <property type="entry name" value="BphY/WalK/GraS-like"/>
</dbReference>
<evidence type="ECO:0000313" key="12">
    <source>
        <dbReference type="EMBL" id="WEK34381.1"/>
    </source>
</evidence>
<gene>
    <name evidence="12" type="ORF">P0Y53_17990</name>
</gene>
<dbReference type="SMART" id="SM00304">
    <property type="entry name" value="HAMP"/>
    <property type="match status" value="1"/>
</dbReference>